<dbReference type="PANTHER" id="PTHR11727:SF7">
    <property type="entry name" value="DIMETHYLADENOSINE TRANSFERASE-RELATED"/>
    <property type="match status" value="1"/>
</dbReference>
<dbReference type="GeneID" id="66163637"/>
<dbReference type="Gene3D" id="1.10.8.100">
    <property type="entry name" value="Ribosomal RNA adenine dimethylase-like, domain 2"/>
    <property type="match status" value="1"/>
</dbReference>
<comment type="similarity">
    <text evidence="5">Belongs to the class I-like SAM-binding methyltransferase superfamily. rRNA adenine N(6)-methyltransferase family.</text>
</comment>
<dbReference type="SMART" id="SM00650">
    <property type="entry name" value="rADc"/>
    <property type="match status" value="1"/>
</dbReference>
<evidence type="ECO:0000313" key="7">
    <source>
        <dbReference type="EMBL" id="BCU70609.1"/>
    </source>
</evidence>
<dbReference type="GO" id="GO:0003723">
    <property type="term" value="F:RNA binding"/>
    <property type="evidence" value="ECO:0007669"/>
    <property type="project" value="UniProtKB-UniRule"/>
</dbReference>
<feature type="binding site" evidence="5">
    <location>
        <position position="68"/>
    </location>
    <ligand>
        <name>S-adenosyl-L-methionine</name>
        <dbReference type="ChEBI" id="CHEBI:59789"/>
    </ligand>
</feature>
<dbReference type="Pfam" id="PF00398">
    <property type="entry name" value="RrnaAD"/>
    <property type="match status" value="1"/>
</dbReference>
<keyword evidence="4 5" id="KW-0694">RNA-binding</keyword>
<keyword evidence="1 5" id="KW-0489">Methyltransferase</keyword>
<feature type="binding site" evidence="5">
    <location>
        <position position="33"/>
    </location>
    <ligand>
        <name>S-adenosyl-L-methionine</name>
        <dbReference type="ChEBI" id="CHEBI:59789"/>
    </ligand>
</feature>
<feature type="binding site" evidence="5">
    <location>
        <position position="50"/>
    </location>
    <ligand>
        <name>S-adenosyl-L-methionine</name>
        <dbReference type="ChEBI" id="CHEBI:59789"/>
    </ligand>
</feature>
<accession>A0A8D5U785</accession>
<evidence type="ECO:0000256" key="2">
    <source>
        <dbReference type="ARBA" id="ARBA00022679"/>
    </source>
</evidence>
<evidence type="ECO:0000256" key="5">
    <source>
        <dbReference type="PROSITE-ProRule" id="PRU01026"/>
    </source>
</evidence>
<evidence type="ECO:0000313" key="8">
    <source>
        <dbReference type="Proteomes" id="UP000825123"/>
    </source>
</evidence>
<evidence type="ECO:0000256" key="1">
    <source>
        <dbReference type="ARBA" id="ARBA00022603"/>
    </source>
</evidence>
<feature type="binding site" evidence="5">
    <location>
        <position position="7"/>
    </location>
    <ligand>
        <name>S-adenosyl-L-methionine</name>
        <dbReference type="ChEBI" id="CHEBI:59789"/>
    </ligand>
</feature>
<dbReference type="InterPro" id="IPR001737">
    <property type="entry name" value="KsgA/Erm"/>
</dbReference>
<evidence type="ECO:0000259" key="6">
    <source>
        <dbReference type="SMART" id="SM00650"/>
    </source>
</evidence>
<dbReference type="InterPro" id="IPR020598">
    <property type="entry name" value="rRNA_Ade_methylase_Trfase_N"/>
</dbReference>
<dbReference type="InterPro" id="IPR029063">
    <property type="entry name" value="SAM-dependent_MTases_sf"/>
</dbReference>
<dbReference type="PANTHER" id="PTHR11727">
    <property type="entry name" value="DIMETHYLADENOSINE TRANSFERASE"/>
    <property type="match status" value="1"/>
</dbReference>
<evidence type="ECO:0000256" key="4">
    <source>
        <dbReference type="ARBA" id="ARBA00022884"/>
    </source>
</evidence>
<keyword evidence="3 5" id="KW-0949">S-adenosyl-L-methionine</keyword>
<proteinExistence type="inferred from homology"/>
<dbReference type="NCBIfam" id="NF011489">
    <property type="entry name" value="PRK14896.1-5"/>
    <property type="match status" value="1"/>
</dbReference>
<dbReference type="PROSITE" id="PS51689">
    <property type="entry name" value="SAM_RNA_A_N6_MT"/>
    <property type="match status" value="1"/>
</dbReference>
<gene>
    <name evidence="7" type="ORF">KN1_19060</name>
</gene>
<name>A0A8D5U785_9CREN</name>
<dbReference type="EMBL" id="AP024597">
    <property type="protein sequence ID" value="BCU70609.1"/>
    <property type="molecule type" value="Genomic_DNA"/>
</dbReference>
<sequence>MAKKGQHFLVDVNTVKRIISYVDFSQRPLIEIGGGKGALTSILNPDLTIELDPTLIPFLMKYNLVIADAVNPPFSRGQVVSSLPYYITFDFMTTMVKLSGVQRLVLVLQKDFIDKVINDPTYISFTLNFHFKIFPKEIISPRSFYPKPRVFSQIVVFERIKSYNFYVDEALRCISSYKNKKLSSLSEFCKVRSNENKRIRDFKPWQVTELLKLLDIGYV</sequence>
<dbReference type="KEGG" id="csty:KN1_19060"/>
<protein>
    <submittedName>
        <fullName evidence="7">16S rRNA (Adenine(1518)-N(6)/adenine(1519)-N(6))-dimethyltransferase</fullName>
    </submittedName>
</protein>
<dbReference type="AlphaFoldDB" id="A0A8D5U785"/>
<feature type="binding site" evidence="5">
    <location>
        <position position="9"/>
    </location>
    <ligand>
        <name>S-adenosyl-L-methionine</name>
        <dbReference type="ChEBI" id="CHEBI:59789"/>
    </ligand>
</feature>
<dbReference type="RefSeq" id="WP_221287298.1">
    <property type="nucleotide sequence ID" value="NZ_AP024597.1"/>
</dbReference>
<dbReference type="Gene3D" id="3.40.50.150">
    <property type="entry name" value="Vaccinia Virus protein VP39"/>
    <property type="match status" value="1"/>
</dbReference>
<dbReference type="GO" id="GO:0000179">
    <property type="term" value="F:rRNA (adenine-N6,N6-)-dimethyltransferase activity"/>
    <property type="evidence" value="ECO:0007669"/>
    <property type="project" value="UniProtKB-UniRule"/>
</dbReference>
<dbReference type="Proteomes" id="UP000825123">
    <property type="component" value="Chromosome"/>
</dbReference>
<organism evidence="7 8">
    <name type="scientific">Stygiolobus caldivivus</name>
    <dbReference type="NCBI Taxonomy" id="2824673"/>
    <lineage>
        <taxon>Archaea</taxon>
        <taxon>Thermoproteota</taxon>
        <taxon>Thermoprotei</taxon>
        <taxon>Sulfolobales</taxon>
        <taxon>Sulfolobaceae</taxon>
        <taxon>Stygiolobus</taxon>
    </lineage>
</organism>
<evidence type="ECO:0000256" key="3">
    <source>
        <dbReference type="ARBA" id="ARBA00022691"/>
    </source>
</evidence>
<reference evidence="7 8" key="1">
    <citation type="submission" date="2021-04" db="EMBL/GenBank/DDBJ databases">
        <title>Complete genome sequence of Stygiolobus sp. KN-1.</title>
        <authorList>
            <person name="Nakamura K."/>
            <person name="Sakai H."/>
            <person name="Kurosawa N."/>
        </authorList>
    </citation>
    <scope>NUCLEOTIDE SEQUENCE [LARGE SCALE GENOMIC DNA]</scope>
    <source>
        <strain evidence="7 8">KN-1</strain>
    </source>
</reference>
<dbReference type="InterPro" id="IPR023165">
    <property type="entry name" value="rRNA_Ade_diMease-like_C"/>
</dbReference>
<keyword evidence="2 5" id="KW-0808">Transferase</keyword>
<dbReference type="SUPFAM" id="SSF53335">
    <property type="entry name" value="S-adenosyl-L-methionine-dependent methyltransferases"/>
    <property type="match status" value="1"/>
</dbReference>
<feature type="domain" description="Ribosomal RNA adenine methylase transferase N-terminal" evidence="6">
    <location>
        <begin position="14"/>
        <end position="161"/>
    </location>
</feature>
<feature type="binding site" evidence="5">
    <location>
        <position position="82"/>
    </location>
    <ligand>
        <name>S-adenosyl-L-methionine</name>
        <dbReference type="ChEBI" id="CHEBI:59789"/>
    </ligand>
</feature>
<keyword evidence="8" id="KW-1185">Reference proteome</keyword>